<dbReference type="Proteomes" id="UP000240393">
    <property type="component" value="Segment"/>
</dbReference>
<protein>
    <submittedName>
        <fullName evidence="3">Uncharacterized protein</fullName>
    </submittedName>
</protein>
<dbReference type="EMBL" id="KU686204">
    <property type="protein sequence ID" value="AOV60185.1"/>
    <property type="molecule type" value="Genomic_DNA"/>
</dbReference>
<dbReference type="KEGG" id="vg:30307622"/>
<reference evidence="4 5" key="1">
    <citation type="journal article" date="2016" name="Virology">
        <title>The genomic content and context of auxiliary metabolic genes in marine cyanomyoviruses.</title>
        <authorList>
            <person name="Crummett L.T."/>
            <person name="Puxty R.J."/>
            <person name="Weihe C."/>
            <person name="Marston M.F."/>
            <person name="Martiny J.B."/>
        </authorList>
    </citation>
    <scope>NUCLEOTIDE SEQUENCE [LARGE SCALE GENOMIC DNA]</scope>
    <source>
        <strain evidence="1">0808SB05</strain>
        <strain evidence="2">0908SB82</strain>
        <strain evidence="3">1109NB16</strain>
    </source>
</reference>
<evidence type="ECO:0000313" key="1">
    <source>
        <dbReference type="EMBL" id="AOV60185.1"/>
    </source>
</evidence>
<organism evidence="3 4">
    <name type="scientific">Synechococcus phage S-CAM9</name>
    <dbReference type="NCBI Taxonomy" id="1883369"/>
    <lineage>
        <taxon>Viruses</taxon>
        <taxon>Duplodnaviria</taxon>
        <taxon>Heunggongvirae</taxon>
        <taxon>Uroviricota</taxon>
        <taxon>Caudoviricetes</taxon>
        <taxon>Pantevenvirales</taxon>
        <taxon>Kyanoviridae</taxon>
        <taxon>Kanaloavirus</taxon>
        <taxon>Kanaloavirus scam9</taxon>
    </lineage>
</organism>
<gene>
    <name evidence="3" type="ORF">N161109_038</name>
    <name evidence="1" type="ORF">S050808_038</name>
    <name evidence="2" type="ORF">S820908_038</name>
</gene>
<evidence type="ECO:0000313" key="3">
    <source>
        <dbReference type="EMBL" id="AOV60641.1"/>
    </source>
</evidence>
<keyword evidence="4" id="KW-1185">Reference proteome</keyword>
<proteinExistence type="predicted"/>
<name>A0A1D8KPN6_9CAUD</name>
<dbReference type="RefSeq" id="YP_009322473.1">
    <property type="nucleotide sequence ID" value="NC_031922.1"/>
</dbReference>
<dbReference type="EMBL" id="KU686205">
    <property type="protein sequence ID" value="AOV60413.1"/>
    <property type="molecule type" value="Genomic_DNA"/>
</dbReference>
<evidence type="ECO:0000313" key="2">
    <source>
        <dbReference type="EMBL" id="AOV60413.1"/>
    </source>
</evidence>
<accession>A0A1D8KPN6</accession>
<evidence type="ECO:0000313" key="5">
    <source>
        <dbReference type="Proteomes" id="UP000240393"/>
    </source>
</evidence>
<dbReference type="InterPro" id="IPR056134">
    <property type="entry name" value="DUF7717"/>
</dbReference>
<dbReference type="EMBL" id="KU686206">
    <property type="protein sequence ID" value="AOV60641.1"/>
    <property type="molecule type" value="Genomic_DNA"/>
</dbReference>
<dbReference type="Pfam" id="PF24835">
    <property type="entry name" value="DUF7717"/>
    <property type="match status" value="1"/>
</dbReference>
<dbReference type="Proteomes" id="UP000202784">
    <property type="component" value="Segment"/>
</dbReference>
<dbReference type="Proteomes" id="UP000241903">
    <property type="component" value="Segment"/>
</dbReference>
<evidence type="ECO:0000313" key="4">
    <source>
        <dbReference type="Proteomes" id="UP000202784"/>
    </source>
</evidence>
<dbReference type="OrthoDB" id="27124at10239"/>
<sequence>MTITQSKPQFLTEALVEVLNNQWKVDAIESDRQVYTQLEIEEGRKYIKLCTYLVSYGNRERGRSAYMFVDKKSGECYKSASWKSPAKGVRYLITQLIDHPEICDPYGSFLYL</sequence>
<dbReference type="GeneID" id="30307622"/>